<dbReference type="PROSITE" id="PS51186">
    <property type="entry name" value="GNAT"/>
    <property type="match status" value="1"/>
</dbReference>
<feature type="domain" description="N-acetyltransferase" evidence="1">
    <location>
        <begin position="8"/>
        <end position="168"/>
    </location>
</feature>
<comment type="caution">
    <text evidence="2">The sequence shown here is derived from an EMBL/GenBank/DDBJ whole genome shotgun (WGS) entry which is preliminary data.</text>
</comment>
<sequence>MSIDESRVTLRAFHEGDLPEFLEWATDDEVTKWVTWNSYTSEEDALNYLKNVAIPHPWTRAICVDGKAAGSIHVERGRGFDCCRGVLGYCLARKYWGMGVVTIAVEKMVAMAFQGLDIARVEALVDHSNGASRRVLEKAGFKLEGTMYKYLLVKGTLVDCFLFATYAPESSPTSS</sequence>
<dbReference type="Pfam" id="PF13302">
    <property type="entry name" value="Acetyltransf_3"/>
    <property type="match status" value="1"/>
</dbReference>
<dbReference type="GO" id="GO:0016747">
    <property type="term" value="F:acyltransferase activity, transferring groups other than amino-acyl groups"/>
    <property type="evidence" value="ECO:0007669"/>
    <property type="project" value="InterPro"/>
</dbReference>
<evidence type="ECO:0000259" key="1">
    <source>
        <dbReference type="PROSITE" id="PS51186"/>
    </source>
</evidence>
<evidence type="ECO:0000313" key="3">
    <source>
        <dbReference type="Proteomes" id="UP000822688"/>
    </source>
</evidence>
<dbReference type="PANTHER" id="PTHR46067:SF27">
    <property type="entry name" value="ACYL-COA N-ACYLTRANSFERASES (NAT) SUPERFAMILY PROTEIN"/>
    <property type="match status" value="1"/>
</dbReference>
<dbReference type="OrthoDB" id="630895at2759"/>
<dbReference type="Proteomes" id="UP000822688">
    <property type="component" value="Chromosome 8"/>
</dbReference>
<gene>
    <name evidence="2" type="ORF">KC19_8G177300</name>
</gene>
<proteinExistence type="predicted"/>
<dbReference type="InterPro" id="IPR000182">
    <property type="entry name" value="GNAT_dom"/>
</dbReference>
<evidence type="ECO:0000313" key="2">
    <source>
        <dbReference type="EMBL" id="KAG0565261.1"/>
    </source>
</evidence>
<dbReference type="PANTHER" id="PTHR46067">
    <property type="entry name" value="ACYL-COA N-ACYLTRANSFERASES (NAT) SUPERFAMILY PROTEIN"/>
    <property type="match status" value="1"/>
</dbReference>
<protein>
    <recommendedName>
        <fullName evidence="1">N-acetyltransferase domain-containing protein</fullName>
    </recommendedName>
</protein>
<keyword evidence="3" id="KW-1185">Reference proteome</keyword>
<name>A0A8T0GZJ7_CERPU</name>
<organism evidence="2 3">
    <name type="scientific">Ceratodon purpureus</name>
    <name type="common">Fire moss</name>
    <name type="synonym">Dicranum purpureum</name>
    <dbReference type="NCBI Taxonomy" id="3225"/>
    <lineage>
        <taxon>Eukaryota</taxon>
        <taxon>Viridiplantae</taxon>
        <taxon>Streptophyta</taxon>
        <taxon>Embryophyta</taxon>
        <taxon>Bryophyta</taxon>
        <taxon>Bryophytina</taxon>
        <taxon>Bryopsida</taxon>
        <taxon>Dicranidae</taxon>
        <taxon>Pseudoditrichales</taxon>
        <taxon>Ditrichaceae</taxon>
        <taxon>Ceratodon</taxon>
    </lineage>
</organism>
<dbReference type="Gene3D" id="3.40.630.30">
    <property type="match status" value="1"/>
</dbReference>
<dbReference type="SUPFAM" id="SSF55729">
    <property type="entry name" value="Acyl-CoA N-acyltransferases (Nat)"/>
    <property type="match status" value="1"/>
</dbReference>
<dbReference type="AlphaFoldDB" id="A0A8T0GZJ7"/>
<dbReference type="EMBL" id="CM026429">
    <property type="protein sequence ID" value="KAG0565261.1"/>
    <property type="molecule type" value="Genomic_DNA"/>
</dbReference>
<reference evidence="2" key="1">
    <citation type="submission" date="2020-06" db="EMBL/GenBank/DDBJ databases">
        <title>WGS assembly of Ceratodon purpureus strain R40.</title>
        <authorList>
            <person name="Carey S.B."/>
            <person name="Jenkins J."/>
            <person name="Shu S."/>
            <person name="Lovell J.T."/>
            <person name="Sreedasyam A."/>
            <person name="Maumus F."/>
            <person name="Tiley G.P."/>
            <person name="Fernandez-Pozo N."/>
            <person name="Barry K."/>
            <person name="Chen C."/>
            <person name="Wang M."/>
            <person name="Lipzen A."/>
            <person name="Daum C."/>
            <person name="Saski C.A."/>
            <person name="Payton A.C."/>
            <person name="Mcbreen J.C."/>
            <person name="Conrad R.E."/>
            <person name="Kollar L.M."/>
            <person name="Olsson S."/>
            <person name="Huttunen S."/>
            <person name="Landis J.B."/>
            <person name="Wickett N.J."/>
            <person name="Johnson M.G."/>
            <person name="Rensing S.A."/>
            <person name="Grimwood J."/>
            <person name="Schmutz J."/>
            <person name="Mcdaniel S.F."/>
        </authorList>
    </citation>
    <scope>NUCLEOTIDE SEQUENCE</scope>
    <source>
        <strain evidence="2">R40</strain>
    </source>
</reference>
<dbReference type="InterPro" id="IPR016181">
    <property type="entry name" value="Acyl_CoA_acyltransferase"/>
</dbReference>
<accession>A0A8T0GZJ7</accession>